<dbReference type="InterPro" id="IPR036770">
    <property type="entry name" value="Ankyrin_rpt-contain_sf"/>
</dbReference>
<dbReference type="Pfam" id="PF00023">
    <property type="entry name" value="Ank"/>
    <property type="match status" value="1"/>
</dbReference>
<sequence length="815" mass="91020">MGDFQVSLPPELLLLIAQELGSTIMSDSFQKQLAQDGANGSLAEDDSEQNIDPAVRQVTVYLQETPTMSMLRASTVNRYFREKILSIALRWDADSENSTAIYFAASKGHKILLKNALSQPGANPNYTPGGFGNNVLPPVIVAAYMGHLESVDLLLQAGADVDFQSPEQRWHTAPLVESFTTQLQNAMNINRFPLESLLHSAVLAPKNAEEIAELILEKVPPQTQDRHIAGRESKIFAHAVAMDLVALVDPLIARGAQLDRGGSTWHGTCIPLLHHAVSAQMIRKLLQAGASVQTPRIVGLNALHAVCLRQRDCGSAVQELINKGIDVNETTGGGPERATLLAGGTAVSVMLQRTIPQTALNLACQQLNLAHIKILLDNGANPMGTNHSIEDYKSNVHGEYFQVSPLHDLFLPESLHKNPIVGDKAKISEAIRGALKYFFTYNGQTALQRAHRVSNQDKVTRNSHRVGKIDREFWYTMPHRNNLNIVGKYTPVQLFFMQPLVDDASIPEAIWNACDIKDQINSMIEPFAVTPLIALLSHRFDHRVGDLNFYRHRLLRWLLTHGADPNATDAEGFSPLHYAAFWLDKKAIEILLEFGAKPEAEYMPGCPSPLDVILGGVYSKRQRDALQEPITDSLDTAWKTMVRRVDQENEDIYGLGDAILRWDVRNQLPMCALPNFELNPKYAFGSSKPSAHMKAQHLLPELQRRIDERKKTLVDLLLPRMPQLDVAQDPSRFRHHPNPLDYAPTTLDWACATGHSNHVIEKLCLAGYKMGLKVPRASFLYMDLKIIETNWTERWSELLVLYPSAVSANFIRNWR</sequence>
<evidence type="ECO:0000256" key="1">
    <source>
        <dbReference type="ARBA" id="ARBA00022737"/>
    </source>
</evidence>
<dbReference type="EMBL" id="VYYT01000034">
    <property type="protein sequence ID" value="KAK2775776.1"/>
    <property type="molecule type" value="Genomic_DNA"/>
</dbReference>
<evidence type="ECO:0000313" key="5">
    <source>
        <dbReference type="Proteomes" id="UP001281614"/>
    </source>
</evidence>
<dbReference type="PANTHER" id="PTHR24189:SF50">
    <property type="entry name" value="ANKYRIN REPEAT AND SOCS BOX PROTEIN 2"/>
    <property type="match status" value="1"/>
</dbReference>
<dbReference type="SMART" id="SM00248">
    <property type="entry name" value="ANK"/>
    <property type="match status" value="8"/>
</dbReference>
<dbReference type="Pfam" id="PF13637">
    <property type="entry name" value="Ank_4"/>
    <property type="match status" value="1"/>
</dbReference>
<feature type="repeat" description="ANK" evidence="3">
    <location>
        <begin position="571"/>
        <end position="603"/>
    </location>
</feature>
<comment type="caution">
    <text evidence="4">The sequence shown here is derived from an EMBL/GenBank/DDBJ whole genome shotgun (WGS) entry which is preliminary data.</text>
</comment>
<gene>
    <name evidence="4" type="ORF">CKAH01_12732</name>
</gene>
<protein>
    <submittedName>
        <fullName evidence="4">Ankyrin unc44</fullName>
    </submittedName>
</protein>
<feature type="repeat" description="ANK" evidence="3">
    <location>
        <begin position="134"/>
        <end position="166"/>
    </location>
</feature>
<dbReference type="PROSITE" id="PS50297">
    <property type="entry name" value="ANK_REP_REGION"/>
    <property type="match status" value="2"/>
</dbReference>
<proteinExistence type="predicted"/>
<dbReference type="SUPFAM" id="SSF48403">
    <property type="entry name" value="Ankyrin repeat"/>
    <property type="match status" value="1"/>
</dbReference>
<dbReference type="PANTHER" id="PTHR24189">
    <property type="entry name" value="MYOTROPHIN"/>
    <property type="match status" value="1"/>
</dbReference>
<keyword evidence="1" id="KW-0677">Repeat</keyword>
<evidence type="ECO:0000256" key="2">
    <source>
        <dbReference type="ARBA" id="ARBA00023043"/>
    </source>
</evidence>
<dbReference type="Proteomes" id="UP001281614">
    <property type="component" value="Unassembled WGS sequence"/>
</dbReference>
<dbReference type="Gene3D" id="1.25.40.20">
    <property type="entry name" value="Ankyrin repeat-containing domain"/>
    <property type="match status" value="2"/>
</dbReference>
<name>A0AAE0DAU9_COLKA</name>
<accession>A0AAE0DAU9</accession>
<dbReference type="InterPro" id="IPR002110">
    <property type="entry name" value="Ankyrin_rpt"/>
</dbReference>
<dbReference type="InterPro" id="IPR050745">
    <property type="entry name" value="Multifunctional_regulatory"/>
</dbReference>
<keyword evidence="5" id="KW-1185">Reference proteome</keyword>
<dbReference type="AlphaFoldDB" id="A0AAE0DAU9"/>
<keyword evidence="2 3" id="KW-0040">ANK repeat</keyword>
<evidence type="ECO:0000313" key="4">
    <source>
        <dbReference type="EMBL" id="KAK2775776.1"/>
    </source>
</evidence>
<reference evidence="4" key="1">
    <citation type="submission" date="2023-02" db="EMBL/GenBank/DDBJ databases">
        <title>Colletotrichum kahawae CIFC_Que2 genome sequencing and assembly.</title>
        <authorList>
            <person name="Baroncelli R."/>
        </authorList>
    </citation>
    <scope>NUCLEOTIDE SEQUENCE</scope>
    <source>
        <strain evidence="4">CIFC_Que2</strain>
    </source>
</reference>
<organism evidence="4 5">
    <name type="scientific">Colletotrichum kahawae</name>
    <name type="common">Coffee berry disease fungus</name>
    <dbReference type="NCBI Taxonomy" id="34407"/>
    <lineage>
        <taxon>Eukaryota</taxon>
        <taxon>Fungi</taxon>
        <taxon>Dikarya</taxon>
        <taxon>Ascomycota</taxon>
        <taxon>Pezizomycotina</taxon>
        <taxon>Sordariomycetes</taxon>
        <taxon>Hypocreomycetidae</taxon>
        <taxon>Glomerellales</taxon>
        <taxon>Glomerellaceae</taxon>
        <taxon>Colletotrichum</taxon>
        <taxon>Colletotrichum gloeosporioides species complex</taxon>
    </lineage>
</organism>
<dbReference type="PROSITE" id="PS50088">
    <property type="entry name" value="ANK_REPEAT"/>
    <property type="match status" value="2"/>
</dbReference>
<evidence type="ECO:0000256" key="3">
    <source>
        <dbReference type="PROSITE-ProRule" id="PRU00023"/>
    </source>
</evidence>